<evidence type="ECO:0000256" key="4">
    <source>
        <dbReference type="ARBA" id="ARBA00023125"/>
    </source>
</evidence>
<comment type="caution">
    <text evidence="9">The sequence shown here is derived from an EMBL/GenBank/DDBJ whole genome shotgun (WGS) entry which is preliminary data.</text>
</comment>
<dbReference type="InterPro" id="IPR013325">
    <property type="entry name" value="RNA_pol_sigma_r2"/>
</dbReference>
<dbReference type="AlphaFoldDB" id="A0A9W7A8K8"/>
<feature type="chain" id="PRO_5040978888" description="RNA polymerase sigma-70 domain-containing protein" evidence="7">
    <location>
        <begin position="23"/>
        <end position="495"/>
    </location>
</feature>
<evidence type="ECO:0000256" key="6">
    <source>
        <dbReference type="SAM" id="MobiDB-lite"/>
    </source>
</evidence>
<evidence type="ECO:0000313" key="9">
    <source>
        <dbReference type="EMBL" id="GMH64912.1"/>
    </source>
</evidence>
<feature type="signal peptide" evidence="7">
    <location>
        <begin position="1"/>
        <end position="22"/>
    </location>
</feature>
<evidence type="ECO:0000256" key="2">
    <source>
        <dbReference type="ARBA" id="ARBA00023015"/>
    </source>
</evidence>
<keyword evidence="7" id="KW-0732">Signal</keyword>
<keyword evidence="4" id="KW-0238">DNA-binding</keyword>
<evidence type="ECO:0000313" key="10">
    <source>
        <dbReference type="Proteomes" id="UP001165085"/>
    </source>
</evidence>
<comment type="similarity">
    <text evidence="1">Belongs to the sigma-70 factor family.</text>
</comment>
<dbReference type="PRINTS" id="PR00046">
    <property type="entry name" value="SIGMA70FCT"/>
</dbReference>
<evidence type="ECO:0000259" key="8">
    <source>
        <dbReference type="PROSITE" id="PS00715"/>
    </source>
</evidence>
<dbReference type="PROSITE" id="PS00715">
    <property type="entry name" value="SIGMA70_1"/>
    <property type="match status" value="1"/>
</dbReference>
<reference evidence="10" key="1">
    <citation type="journal article" date="2023" name="Commun. Biol.">
        <title>Genome analysis of Parmales, the sister group of diatoms, reveals the evolutionary specialization of diatoms from phago-mixotrophs to photoautotrophs.</title>
        <authorList>
            <person name="Ban H."/>
            <person name="Sato S."/>
            <person name="Yoshikawa S."/>
            <person name="Yamada K."/>
            <person name="Nakamura Y."/>
            <person name="Ichinomiya M."/>
            <person name="Sato N."/>
            <person name="Blanc-Mathieu R."/>
            <person name="Endo H."/>
            <person name="Kuwata A."/>
            <person name="Ogata H."/>
        </authorList>
    </citation>
    <scope>NUCLEOTIDE SEQUENCE [LARGE SCALE GENOMIC DNA]</scope>
    <source>
        <strain evidence="10">NIES 3701</strain>
    </source>
</reference>
<keyword evidence="10" id="KW-1185">Reference proteome</keyword>
<dbReference type="Proteomes" id="UP001165085">
    <property type="component" value="Unassembled WGS sequence"/>
</dbReference>
<feature type="region of interest" description="Disordered" evidence="6">
    <location>
        <begin position="160"/>
        <end position="186"/>
    </location>
</feature>
<keyword evidence="2" id="KW-0805">Transcription regulation</keyword>
<accession>A0A9W7A8K8</accession>
<dbReference type="InterPro" id="IPR036388">
    <property type="entry name" value="WH-like_DNA-bd_sf"/>
</dbReference>
<sequence>MATIHRLLIFSQFLLFIRHSECFLVPNTSSKLRRSSSINQKARQLPSPSSARLTHPVTSISYSSDDFFDFFSDTSPQIPSANLLTRARQQRRVRKSIEDIRTTVEEDSPGGPFPYSIASPPNSQFDFDFDEVHTEVNEDIKFIVRDYSSAVEREIEGKMKEEAKARRSEGEQIAMSQHTAQSPMSRITPKQEVELATTVQKGVKVFKVKKELETDLCREATNAEWSKAAGLSKAELRRTVSNYREAKAALTQANLGLVHAVIRANKTLKSASRSHEELFQEGSLGLLRAAELFDPTKGLRFSTYATIWIKGVLSNNGSGSSLITVPQREKTKWNKIRRAANAVLEETGFEPGTEELSTLTGLGVEEIEQVTDSVLRARRTVSLDYRYTSQQAKGDQNPFNVIHGDKSMQAQSTAETLQLQADVVATMASNLDSRERRLLRLRYGLVDGKSRSLADCAEQMGLSKERVRKLNIACLEKLRLAKESSNLEEYLLTIL</sequence>
<dbReference type="NCBIfam" id="TIGR02937">
    <property type="entry name" value="sigma70-ECF"/>
    <property type="match status" value="1"/>
</dbReference>
<dbReference type="SUPFAM" id="SSF88659">
    <property type="entry name" value="Sigma3 and sigma4 domains of RNA polymerase sigma factors"/>
    <property type="match status" value="2"/>
</dbReference>
<keyword evidence="3" id="KW-0731">Sigma factor</keyword>
<proteinExistence type="inferred from homology"/>
<dbReference type="Gene3D" id="1.10.10.10">
    <property type="entry name" value="Winged helix-like DNA-binding domain superfamily/Winged helix DNA-binding domain"/>
    <property type="match status" value="2"/>
</dbReference>
<protein>
    <recommendedName>
        <fullName evidence="8">RNA polymerase sigma-70 domain-containing protein</fullName>
    </recommendedName>
</protein>
<evidence type="ECO:0000256" key="1">
    <source>
        <dbReference type="ARBA" id="ARBA00007788"/>
    </source>
</evidence>
<feature type="domain" description="RNA polymerase sigma-70" evidence="8">
    <location>
        <begin position="277"/>
        <end position="290"/>
    </location>
</feature>
<dbReference type="Pfam" id="PF04545">
    <property type="entry name" value="Sigma70_r4"/>
    <property type="match status" value="1"/>
</dbReference>
<dbReference type="InterPro" id="IPR014284">
    <property type="entry name" value="RNA_pol_sigma-70_dom"/>
</dbReference>
<dbReference type="PANTHER" id="PTHR30603:SF47">
    <property type="entry name" value="RNA POLYMERASE SIGMA FACTOR SIGD, CHLOROPLASTIC"/>
    <property type="match status" value="1"/>
</dbReference>
<evidence type="ECO:0000256" key="5">
    <source>
        <dbReference type="ARBA" id="ARBA00023163"/>
    </source>
</evidence>
<name>A0A9W7A8K8_9STRA</name>
<dbReference type="Gene3D" id="1.20.120.1810">
    <property type="match status" value="1"/>
</dbReference>
<dbReference type="GO" id="GO:0016987">
    <property type="term" value="F:sigma factor activity"/>
    <property type="evidence" value="ECO:0007669"/>
    <property type="project" value="UniProtKB-KW"/>
</dbReference>
<dbReference type="EMBL" id="BRXY01000098">
    <property type="protein sequence ID" value="GMH64912.1"/>
    <property type="molecule type" value="Genomic_DNA"/>
</dbReference>
<feature type="compositionally biased region" description="Polar residues" evidence="6">
    <location>
        <begin position="174"/>
        <end position="185"/>
    </location>
</feature>
<dbReference type="InterPro" id="IPR013324">
    <property type="entry name" value="RNA_pol_sigma_r3/r4-like"/>
</dbReference>
<dbReference type="InterPro" id="IPR007630">
    <property type="entry name" value="RNA_pol_sigma70_r4"/>
</dbReference>
<dbReference type="GO" id="GO:0003677">
    <property type="term" value="F:DNA binding"/>
    <property type="evidence" value="ECO:0007669"/>
    <property type="project" value="UniProtKB-KW"/>
</dbReference>
<evidence type="ECO:0000256" key="7">
    <source>
        <dbReference type="SAM" id="SignalP"/>
    </source>
</evidence>
<feature type="compositionally biased region" description="Basic and acidic residues" evidence="6">
    <location>
        <begin position="160"/>
        <end position="170"/>
    </location>
</feature>
<gene>
    <name evidence="9" type="ORF">TrST_g9649</name>
</gene>
<dbReference type="InterPro" id="IPR007627">
    <property type="entry name" value="RNA_pol_sigma70_r2"/>
</dbReference>
<organism evidence="9 10">
    <name type="scientific">Triparma strigata</name>
    <dbReference type="NCBI Taxonomy" id="1606541"/>
    <lineage>
        <taxon>Eukaryota</taxon>
        <taxon>Sar</taxon>
        <taxon>Stramenopiles</taxon>
        <taxon>Ochrophyta</taxon>
        <taxon>Bolidophyceae</taxon>
        <taxon>Parmales</taxon>
        <taxon>Triparmaceae</taxon>
        <taxon>Triparma</taxon>
    </lineage>
</organism>
<dbReference type="Pfam" id="PF04542">
    <property type="entry name" value="Sigma70_r2"/>
    <property type="match status" value="1"/>
</dbReference>
<dbReference type="InterPro" id="IPR000943">
    <property type="entry name" value="RNA_pol_sigma70"/>
</dbReference>
<dbReference type="InterPro" id="IPR050239">
    <property type="entry name" value="Sigma-70_RNA_pol_init_factors"/>
</dbReference>
<keyword evidence="5" id="KW-0804">Transcription</keyword>
<evidence type="ECO:0000256" key="3">
    <source>
        <dbReference type="ARBA" id="ARBA00023082"/>
    </source>
</evidence>
<dbReference type="OrthoDB" id="206108at2759"/>
<dbReference type="PANTHER" id="PTHR30603">
    <property type="entry name" value="RNA POLYMERASE SIGMA FACTOR RPO"/>
    <property type="match status" value="1"/>
</dbReference>
<dbReference type="SUPFAM" id="SSF88946">
    <property type="entry name" value="Sigma2 domain of RNA polymerase sigma factors"/>
    <property type="match status" value="1"/>
</dbReference>
<dbReference type="GO" id="GO:0006352">
    <property type="term" value="P:DNA-templated transcription initiation"/>
    <property type="evidence" value="ECO:0007669"/>
    <property type="project" value="InterPro"/>
</dbReference>